<feature type="compositionally biased region" description="Low complexity" evidence="1">
    <location>
        <begin position="38"/>
        <end position="50"/>
    </location>
</feature>
<dbReference type="Proteomes" id="UP000644727">
    <property type="component" value="Unassembled WGS sequence"/>
</dbReference>
<reference evidence="3 4" key="1">
    <citation type="submission" date="2020-10" db="EMBL/GenBank/DDBJ databases">
        <title>Draft genome and description of Brachybacterium epidermidis sp nov.</title>
        <authorList>
            <person name="Boxberger M."/>
            <person name="La Scola B."/>
        </authorList>
    </citation>
    <scope>NUCLEOTIDE SEQUENCE [LARGE SCALE GENOMIC DNA]</scope>
    <source>
        <strain evidence="3 4">Marseille-Q2903</strain>
    </source>
</reference>
<feature type="compositionally biased region" description="Polar residues" evidence="1">
    <location>
        <begin position="1"/>
        <end position="20"/>
    </location>
</feature>
<feature type="transmembrane region" description="Helical" evidence="2">
    <location>
        <begin position="172"/>
        <end position="196"/>
    </location>
</feature>
<keyword evidence="4" id="KW-1185">Reference proteome</keyword>
<feature type="region of interest" description="Disordered" evidence="1">
    <location>
        <begin position="1"/>
        <end position="55"/>
    </location>
</feature>
<protein>
    <submittedName>
        <fullName evidence="3">Uncharacterized protein</fullName>
    </submittedName>
</protein>
<gene>
    <name evidence="3" type="ORF">IOE58_04635</name>
</gene>
<evidence type="ECO:0000313" key="4">
    <source>
        <dbReference type="Proteomes" id="UP000644727"/>
    </source>
</evidence>
<evidence type="ECO:0000256" key="2">
    <source>
        <dbReference type="SAM" id="Phobius"/>
    </source>
</evidence>
<keyword evidence="2" id="KW-0812">Transmembrane</keyword>
<feature type="transmembrane region" description="Helical" evidence="2">
    <location>
        <begin position="208"/>
        <end position="233"/>
    </location>
</feature>
<sequence>MGQQPEQQSWGHQPEQQSWGQPGGSSAAPADQQQWGQAPGASPAPAYGSPAPAPGGYGSPASAPAGYPGAAGAAPSAPATAPSTLDKLTKWLLILAIAVVTVRLAQYIVGAVAGFAIGASSAGGGDTMGVTALGGGIVALLMLLLNGVVSLALLVVAIIVAVQARGRGRIGALIVVGAIVLAVILYWIVQVIYMIAVGASTDPTSVGVWALVVLVLEIGRGLLIAVALIVGAMMARRWVKQSSAGALSA</sequence>
<organism evidence="3 4">
    <name type="scientific">Brachybacterium epidermidis</name>
    <dbReference type="NCBI Taxonomy" id="2781983"/>
    <lineage>
        <taxon>Bacteria</taxon>
        <taxon>Bacillati</taxon>
        <taxon>Actinomycetota</taxon>
        <taxon>Actinomycetes</taxon>
        <taxon>Micrococcales</taxon>
        <taxon>Dermabacteraceae</taxon>
        <taxon>Brachybacterium</taxon>
    </lineage>
</organism>
<keyword evidence="2" id="KW-1133">Transmembrane helix</keyword>
<keyword evidence="2" id="KW-0472">Membrane</keyword>
<evidence type="ECO:0000313" key="3">
    <source>
        <dbReference type="EMBL" id="MBE9403502.1"/>
    </source>
</evidence>
<dbReference type="EMBL" id="JADEYR010000003">
    <property type="protein sequence ID" value="MBE9403502.1"/>
    <property type="molecule type" value="Genomic_DNA"/>
</dbReference>
<name>A0ABR9VZ82_9MICO</name>
<accession>A0ABR9VZ82</accession>
<comment type="caution">
    <text evidence="3">The sequence shown here is derived from an EMBL/GenBank/DDBJ whole genome shotgun (WGS) entry which is preliminary data.</text>
</comment>
<feature type="transmembrane region" description="Helical" evidence="2">
    <location>
        <begin position="91"/>
        <end position="117"/>
    </location>
</feature>
<dbReference type="RefSeq" id="WP_193865248.1">
    <property type="nucleotide sequence ID" value="NZ_JADEYR010000003.1"/>
</dbReference>
<evidence type="ECO:0000256" key="1">
    <source>
        <dbReference type="SAM" id="MobiDB-lite"/>
    </source>
</evidence>
<feature type="transmembrane region" description="Helical" evidence="2">
    <location>
        <begin position="137"/>
        <end position="160"/>
    </location>
</feature>
<proteinExistence type="predicted"/>